<dbReference type="NCBIfam" id="TIGR03696">
    <property type="entry name" value="Rhs_assc_core"/>
    <property type="match status" value="1"/>
</dbReference>
<dbReference type="GO" id="GO:0008237">
    <property type="term" value="F:metallopeptidase activity"/>
    <property type="evidence" value="ECO:0007669"/>
    <property type="project" value="InterPro"/>
</dbReference>
<dbReference type="Gene3D" id="2.180.10.10">
    <property type="entry name" value="RHS repeat-associated core"/>
    <property type="match status" value="1"/>
</dbReference>
<comment type="caution">
    <text evidence="1">The sequence shown here is derived from an EMBL/GenBank/DDBJ whole genome shotgun (WGS) entry which is preliminary data.</text>
</comment>
<gene>
    <name evidence="1" type="ORF">BK663_04770</name>
</gene>
<dbReference type="Proteomes" id="UP000284168">
    <property type="component" value="Unassembled WGS sequence"/>
</dbReference>
<dbReference type="EMBL" id="MOBN01000013">
    <property type="protein sequence ID" value="RON29476.1"/>
    <property type="molecule type" value="Genomic_DNA"/>
</dbReference>
<sequence>MESAYALHRNTPTIAVIDSRGLTVACVAYYRKSSSDAPPETRVTRETFDVAGRSVANWDARLGAGPAPIASMIRIRGLSGLSLLTVSVDAGWRLTLPDEAAQVRQSWDEAGNTARFEYDSMGRLLTVEEATKCVERLYYGAAEVETSARNQCGRLIRHMDTAGAREVTDYTLQGKPVMESRRFLAELDHSGWPENQQNALLEQGADKTYITRWQYDASGGVLDQMDAAGHTRRYAYSAQGQLQSAWLKVAGKPEHLLVSDIAYNAFGQVEYERAGNGVISSSVFDPADGRLQRLLACKGAWNLQELHYDYDPVGNILCLTDKSQPVSWFANQRIEPINRYWYDTLYQLISATGREVASAVNGPALPALISPLDPSRLQPYSQSWSYDAGGNLLEQHHSNKPTHLMDIAPDSNRGLTRVKGQTPDFDASFDGNGNLKLLAPGQPMRWTARNQLSEVRLVSREDGLDDSECYVYDSAGMRVRKVRHALAASVTRIAEVRYLPGLEIRTEGTDNPDEVLHVINIQAGRSSVRLLHWEQGQPGGIDEDQVRYSQDDHLGSSTLELDHCGNLISYEGYYPYGGTAWWMGRSQVEADHKCIRYSGKERDATGLYYYGFRYYAPWLQRWISPDPGGIFDGLNMFYMAGNNPVTHQDVMGLYSGTPGDHQERIVEQDSVMVGRGRARMPAAVIEFVDHAFEIADILVSEAVVAMQETGRARRSIDQTLKQVFSNLDRRSELESRFQVLKTAIKLYRNGVRHDELAFVKSKKSSDSTLASVVGKDPLKRIFIRSRAWEDRSRRGAVLLATTLIHEISHLDLQTKDNYYYASPGTRSMIDESYWLNAFNEAEMVSSGRYDTEIIKNIEESKLGSTSLQAMFGEKSLERIKAGFHGFRADSLYHNADSYSQASVLLGLPVLDERLSSRRERYSAPPPEPKPDY</sequence>
<evidence type="ECO:0000313" key="2">
    <source>
        <dbReference type="Proteomes" id="UP000284168"/>
    </source>
</evidence>
<proteinExistence type="predicted"/>
<dbReference type="PANTHER" id="PTHR32305">
    <property type="match status" value="1"/>
</dbReference>
<evidence type="ECO:0008006" key="3">
    <source>
        <dbReference type="Google" id="ProtNLM"/>
    </source>
</evidence>
<dbReference type="InterPro" id="IPR024079">
    <property type="entry name" value="MetalloPept_cat_dom_sf"/>
</dbReference>
<reference evidence="1 2" key="1">
    <citation type="submission" date="2016-10" db="EMBL/GenBank/DDBJ databases">
        <title>Comparative genome analysis of multiple Pseudomonas spp. focuses on biocontrol and plant growth promoting traits.</title>
        <authorList>
            <person name="Tao X.-Y."/>
            <person name="Taylor C.G."/>
        </authorList>
    </citation>
    <scope>NUCLEOTIDE SEQUENCE [LARGE SCALE GENOMIC DNA]</scope>
    <source>
        <strain evidence="1 2">48C10</strain>
    </source>
</reference>
<evidence type="ECO:0000313" key="1">
    <source>
        <dbReference type="EMBL" id="RON29476.1"/>
    </source>
</evidence>
<dbReference type="RefSeq" id="WP_123719607.1">
    <property type="nucleotide sequence ID" value="NZ_MOBN01000013.1"/>
</dbReference>
<dbReference type="InterPro" id="IPR022385">
    <property type="entry name" value="Rhs_assc_core"/>
</dbReference>
<name>A0A423IVK5_9PSED</name>
<dbReference type="InterPro" id="IPR050708">
    <property type="entry name" value="T6SS_VgrG/RHS"/>
</dbReference>
<organism evidence="1 2">
    <name type="scientific">Pseudomonas lini</name>
    <dbReference type="NCBI Taxonomy" id="163011"/>
    <lineage>
        <taxon>Bacteria</taxon>
        <taxon>Pseudomonadati</taxon>
        <taxon>Pseudomonadota</taxon>
        <taxon>Gammaproteobacteria</taxon>
        <taxon>Pseudomonadales</taxon>
        <taxon>Pseudomonadaceae</taxon>
        <taxon>Pseudomonas</taxon>
    </lineage>
</organism>
<dbReference type="AlphaFoldDB" id="A0A423IVK5"/>
<dbReference type="PANTHER" id="PTHR32305:SF15">
    <property type="entry name" value="PROTEIN RHSA-RELATED"/>
    <property type="match status" value="1"/>
</dbReference>
<dbReference type="Gene3D" id="3.40.390.10">
    <property type="entry name" value="Collagenase (Catalytic Domain)"/>
    <property type="match status" value="1"/>
</dbReference>
<accession>A0A423IVK5</accession>
<protein>
    <recommendedName>
        <fullName evidence="3">Insecticidal toxin complex protein TccC</fullName>
    </recommendedName>
</protein>